<gene>
    <name evidence="1" type="ORF">A6E01_19915</name>
</gene>
<dbReference type="EMBL" id="CP016179">
    <property type="protein sequence ID" value="ANO35482.1"/>
    <property type="molecule type" value="Genomic_DNA"/>
</dbReference>
<reference evidence="1 2" key="1">
    <citation type="submission" date="2016-06" db="EMBL/GenBank/DDBJ databases">
        <title>Adaptive Radiation by Waves of Gene Transfer Leads to Fine-Scale Resource Partitioning in Marine Microbes.</title>
        <authorList>
            <person name="Hehemann J.-H."/>
            <person name="Arevalo P."/>
            <person name="Datta M.S."/>
            <person name="Yu X."/>
            <person name="Corzett C."/>
            <person name="Henschel A."/>
            <person name="Preheim S.P."/>
            <person name="Timberlake S."/>
            <person name="Alm E.J."/>
            <person name="Polz M.F."/>
        </authorList>
    </citation>
    <scope>NUCLEOTIDE SEQUENCE [LARGE SCALE GENOMIC DNA]</scope>
    <source>
        <strain evidence="1 2">FF50</strain>
        <plasmid evidence="1 2">unnamed1</plasmid>
    </source>
</reference>
<dbReference type="RefSeq" id="WP_065211244.1">
    <property type="nucleotide sequence ID" value="NZ_CP016179.1"/>
</dbReference>
<dbReference type="KEGG" id="vbr:A6E01_19915"/>
<dbReference type="Proteomes" id="UP000092018">
    <property type="component" value="Plasmid unnamed1"/>
</dbReference>
<geneLocation type="plasmid" evidence="1 2">
    <name>unnamed1</name>
</geneLocation>
<accession>A0AAN1CUF3</accession>
<dbReference type="AlphaFoldDB" id="A0AAN1CUF3"/>
<name>A0AAN1CUF3_9VIBR</name>
<proteinExistence type="predicted"/>
<sequence length="413" mass="46248">MSDMSLQEQMGSPTKEQMEGRVNALIEYIYVLTKLKRGLGTETQIKEYQGKLAVLRPKFNHLLYDSSPEERDLLVQEFSKMSQGAIDPDLQLEYVAHMESAVSVANGWPANHKNEKGEVTNFYVMPIYFGVMYVGPKCVELDSALADTLNDVWKHSGLPEAYRAIGGVSPMVATSLALSEPFAVQTIARRLSVGIAKNALSELKFTCTESPNLDVYPDDAHVRRVFFLPVPYVTRNPLDMGGISDAYVMSPEARDLVNGVVEDLSSVVAERFPRIEMMTVPLSPEKVLGHTLAWYNEMEMRQQLLEPYLEMDPESIRSEGYEWRIASADNSFNFDVFLMLQKDGKTVDAIRLESAPLWTSLLLVVDRIAGLCASTGLELTVSDGAIPRAYLQKYEKYVAQMKVEAEAENDDSE</sequence>
<protein>
    <submittedName>
        <fullName evidence="1">Uncharacterized protein</fullName>
    </submittedName>
</protein>
<keyword evidence="1" id="KW-0614">Plasmid</keyword>
<evidence type="ECO:0000313" key="2">
    <source>
        <dbReference type="Proteomes" id="UP000092018"/>
    </source>
</evidence>
<organism evidence="1 2">
    <name type="scientific">Vibrio breoganii</name>
    <dbReference type="NCBI Taxonomy" id="553239"/>
    <lineage>
        <taxon>Bacteria</taxon>
        <taxon>Pseudomonadati</taxon>
        <taxon>Pseudomonadota</taxon>
        <taxon>Gammaproteobacteria</taxon>
        <taxon>Vibrionales</taxon>
        <taxon>Vibrionaceae</taxon>
        <taxon>Vibrio</taxon>
    </lineage>
</organism>
<evidence type="ECO:0000313" key="1">
    <source>
        <dbReference type="EMBL" id="ANO35482.1"/>
    </source>
</evidence>